<comment type="similarity">
    <text evidence="2">Belongs to the Orn/Lys/Arg decarboxylase class-II family.</text>
</comment>
<gene>
    <name evidence="11" type="ORF">Vau01_028750</name>
</gene>
<keyword evidence="3" id="KW-0210">Decarboxylase</keyword>
<dbReference type="Pfam" id="PF02784">
    <property type="entry name" value="Orn_Arg_deC_N"/>
    <property type="match status" value="1"/>
</dbReference>
<dbReference type="FunFam" id="3.20.20.10:FF:000008">
    <property type="entry name" value="Ornithine decarboxylase"/>
    <property type="match status" value="1"/>
</dbReference>
<dbReference type="InterPro" id="IPR022653">
    <property type="entry name" value="De-COase2_pyr-phos_BS"/>
</dbReference>
<evidence type="ECO:0000256" key="1">
    <source>
        <dbReference type="ARBA" id="ARBA00001933"/>
    </source>
</evidence>
<feature type="modified residue" description="N6-(pyridoxal phosphate)lysine" evidence="9">
    <location>
        <position position="58"/>
    </location>
</feature>
<feature type="domain" description="Orn/DAP/Arg decarboxylase 2 N-terminal" evidence="10">
    <location>
        <begin position="35"/>
        <end position="267"/>
    </location>
</feature>
<evidence type="ECO:0000256" key="4">
    <source>
        <dbReference type="ARBA" id="ARBA00022898"/>
    </source>
</evidence>
<dbReference type="SUPFAM" id="SSF51419">
    <property type="entry name" value="PLP-binding barrel"/>
    <property type="match status" value="1"/>
</dbReference>
<dbReference type="PROSITE" id="PS00879">
    <property type="entry name" value="ODR_DC_2_2"/>
    <property type="match status" value="1"/>
</dbReference>
<comment type="caution">
    <text evidence="11">The sequence shown here is derived from an EMBL/GenBank/DDBJ whole genome shotgun (WGS) entry which is preliminary data.</text>
</comment>
<keyword evidence="12" id="KW-1185">Reference proteome</keyword>
<dbReference type="InterPro" id="IPR000183">
    <property type="entry name" value="Orn/DAP/Arg_de-COase"/>
</dbReference>
<organism evidence="11 12">
    <name type="scientific">Virgisporangium aurantiacum</name>
    <dbReference type="NCBI Taxonomy" id="175570"/>
    <lineage>
        <taxon>Bacteria</taxon>
        <taxon>Bacillati</taxon>
        <taxon>Actinomycetota</taxon>
        <taxon>Actinomycetes</taxon>
        <taxon>Micromonosporales</taxon>
        <taxon>Micromonosporaceae</taxon>
        <taxon>Virgisporangium</taxon>
    </lineage>
</organism>
<comment type="pathway">
    <text evidence="6">Amine and polyamine biosynthesis; putrescine biosynthesis via L-ornithine pathway; putrescine from L-ornithine: step 1/1.</text>
</comment>
<evidence type="ECO:0000256" key="5">
    <source>
        <dbReference type="ARBA" id="ARBA00023239"/>
    </source>
</evidence>
<dbReference type="RefSeq" id="WP_203992054.1">
    <property type="nucleotide sequence ID" value="NZ_BOPG01000017.1"/>
</dbReference>
<dbReference type="PRINTS" id="PR01179">
    <property type="entry name" value="ODADCRBXLASE"/>
</dbReference>
<evidence type="ECO:0000259" key="10">
    <source>
        <dbReference type="Pfam" id="PF02784"/>
    </source>
</evidence>
<evidence type="ECO:0000256" key="7">
    <source>
        <dbReference type="ARBA" id="ARBA00034138"/>
    </source>
</evidence>
<dbReference type="EC" id="4.1.1.17" evidence="7"/>
<dbReference type="CDD" id="cd00622">
    <property type="entry name" value="PLPDE_III_ODC"/>
    <property type="match status" value="1"/>
</dbReference>
<proteinExistence type="inferred from homology"/>
<dbReference type="SUPFAM" id="SSF50621">
    <property type="entry name" value="Alanine racemase C-terminal domain-like"/>
    <property type="match status" value="1"/>
</dbReference>
<dbReference type="GO" id="GO:0004586">
    <property type="term" value="F:ornithine decarboxylase activity"/>
    <property type="evidence" value="ECO:0007669"/>
    <property type="project" value="UniProtKB-EC"/>
</dbReference>
<dbReference type="PROSITE" id="PS00878">
    <property type="entry name" value="ODR_DC_2_1"/>
    <property type="match status" value="1"/>
</dbReference>
<dbReference type="InterPro" id="IPR009006">
    <property type="entry name" value="Ala_racemase/Decarboxylase_C"/>
</dbReference>
<keyword evidence="4 9" id="KW-0663">Pyridoxal phosphate</keyword>
<dbReference type="Gene3D" id="3.20.20.10">
    <property type="entry name" value="Alanine racemase"/>
    <property type="match status" value="1"/>
</dbReference>
<evidence type="ECO:0000313" key="11">
    <source>
        <dbReference type="EMBL" id="GIJ55359.1"/>
    </source>
</evidence>
<evidence type="ECO:0000256" key="8">
    <source>
        <dbReference type="ARBA" id="ARBA00049127"/>
    </source>
</evidence>
<dbReference type="PANTHER" id="PTHR11482:SF6">
    <property type="entry name" value="ORNITHINE DECARBOXYLASE 1-RELATED"/>
    <property type="match status" value="1"/>
</dbReference>
<dbReference type="PANTHER" id="PTHR11482">
    <property type="entry name" value="ARGININE/DIAMINOPIMELATE/ORNITHINE DECARBOXYLASE"/>
    <property type="match status" value="1"/>
</dbReference>
<feature type="active site" description="Proton donor" evidence="9">
    <location>
        <position position="334"/>
    </location>
</feature>
<dbReference type="InterPro" id="IPR022657">
    <property type="entry name" value="De-COase2_CS"/>
</dbReference>
<name>A0A8J4DYW4_9ACTN</name>
<evidence type="ECO:0000256" key="3">
    <source>
        <dbReference type="ARBA" id="ARBA00022793"/>
    </source>
</evidence>
<comment type="catalytic activity">
    <reaction evidence="8">
        <text>L-ornithine + H(+) = putrescine + CO2</text>
        <dbReference type="Rhea" id="RHEA:22964"/>
        <dbReference type="ChEBI" id="CHEBI:15378"/>
        <dbReference type="ChEBI" id="CHEBI:16526"/>
        <dbReference type="ChEBI" id="CHEBI:46911"/>
        <dbReference type="ChEBI" id="CHEBI:326268"/>
        <dbReference type="EC" id="4.1.1.17"/>
    </reaction>
</comment>
<evidence type="ECO:0000313" key="12">
    <source>
        <dbReference type="Proteomes" id="UP000612585"/>
    </source>
</evidence>
<dbReference type="GO" id="GO:0033387">
    <property type="term" value="P:putrescine biosynthetic process from arginine, via ornithine"/>
    <property type="evidence" value="ECO:0007669"/>
    <property type="project" value="TreeGrafter"/>
</dbReference>
<dbReference type="Gene3D" id="2.40.37.10">
    <property type="entry name" value="Lyase, Ornithine Decarboxylase, Chain A, domain 1"/>
    <property type="match status" value="1"/>
</dbReference>
<evidence type="ECO:0000256" key="6">
    <source>
        <dbReference type="ARBA" id="ARBA00034115"/>
    </source>
</evidence>
<reference evidence="11" key="1">
    <citation type="submission" date="2021-01" db="EMBL/GenBank/DDBJ databases">
        <title>Whole genome shotgun sequence of Virgisporangium aurantiacum NBRC 16421.</title>
        <authorList>
            <person name="Komaki H."/>
            <person name="Tamura T."/>
        </authorList>
    </citation>
    <scope>NUCLEOTIDE SEQUENCE</scope>
    <source>
        <strain evidence="11">NBRC 16421</strain>
    </source>
</reference>
<sequence length="389" mass="41709">MSAVLTVPAFWPRALAPDVLASVQTPTPYLITDLSTVADRYHRFCAALPGIRPHYAMKCNSSPEILRTLADAGAGFEVASLGELKMLQYIGVDPADVLYSNPIKPPSHVAAAHAAGLWRFSFDSPGELDKIAEHAPGSAVYLRLRVDDSNSMFPLSRKFGATEPEAADLLRRARKLGLRPYGLTFHVGSQSAVVSAWRGAVAAAGRIMAEADVTLTMLNIGGGFPSRYVADVPEIEEIGAAVMPAIDELLPYRPSLLTAEPGRHLVAESGVLVATVLGRETRDDENWIYLDVGAFNGMMETLQTGNTWEYPLWTSRSDHGLASFEKFTVTGPSCDSSDTMFYGVDLPSTIAPGDRVYIGSAGAYTLSYASGFNGFPPPTPVFVDHAGPA</sequence>
<keyword evidence="5" id="KW-0456">Lyase</keyword>
<dbReference type="InterPro" id="IPR002433">
    <property type="entry name" value="Orn_de-COase"/>
</dbReference>
<comment type="cofactor">
    <cofactor evidence="1 9">
        <name>pyridoxal 5'-phosphate</name>
        <dbReference type="ChEBI" id="CHEBI:597326"/>
    </cofactor>
</comment>
<accession>A0A8J4DYW4</accession>
<dbReference type="EMBL" id="BOPG01000017">
    <property type="protein sequence ID" value="GIJ55359.1"/>
    <property type="molecule type" value="Genomic_DNA"/>
</dbReference>
<dbReference type="AlphaFoldDB" id="A0A8J4DYW4"/>
<dbReference type="GO" id="GO:0005737">
    <property type="term" value="C:cytoplasm"/>
    <property type="evidence" value="ECO:0007669"/>
    <property type="project" value="TreeGrafter"/>
</dbReference>
<evidence type="ECO:0000256" key="9">
    <source>
        <dbReference type="PIRSR" id="PIRSR600183-50"/>
    </source>
</evidence>
<protein>
    <recommendedName>
        <fullName evidence="7">ornithine decarboxylase</fullName>
        <ecNumber evidence="7">4.1.1.17</ecNumber>
    </recommendedName>
</protein>
<dbReference type="PRINTS" id="PR01182">
    <property type="entry name" value="ORNDCRBXLASE"/>
</dbReference>
<dbReference type="Proteomes" id="UP000612585">
    <property type="component" value="Unassembled WGS sequence"/>
</dbReference>
<dbReference type="InterPro" id="IPR029066">
    <property type="entry name" value="PLP-binding_barrel"/>
</dbReference>
<dbReference type="InterPro" id="IPR022644">
    <property type="entry name" value="De-COase2_N"/>
</dbReference>
<evidence type="ECO:0000256" key="2">
    <source>
        <dbReference type="ARBA" id="ARBA00008872"/>
    </source>
</evidence>